<evidence type="ECO:0000256" key="3">
    <source>
        <dbReference type="ARBA" id="ARBA00022729"/>
    </source>
</evidence>
<dbReference type="InterPro" id="IPR021109">
    <property type="entry name" value="Peptidase_aspartic_dom_sf"/>
</dbReference>
<reference evidence="11 12" key="2">
    <citation type="submission" date="2021-10" db="EMBL/GenBank/DDBJ databases">
        <authorList>
            <person name="Piombo E."/>
        </authorList>
    </citation>
    <scope>NUCLEOTIDE SEQUENCE [LARGE SCALE GENOMIC DNA]</scope>
</reference>
<evidence type="ECO:0000259" key="10">
    <source>
        <dbReference type="PROSITE" id="PS51767"/>
    </source>
</evidence>
<dbReference type="GO" id="GO:0006508">
    <property type="term" value="P:proteolysis"/>
    <property type="evidence" value="ECO:0007669"/>
    <property type="project" value="UniProtKB-KW"/>
</dbReference>
<dbReference type="SUPFAM" id="SSF50630">
    <property type="entry name" value="Acid proteases"/>
    <property type="match status" value="1"/>
</dbReference>
<dbReference type="Pfam" id="PF00026">
    <property type="entry name" value="Asp"/>
    <property type="match status" value="1"/>
</dbReference>
<dbReference type="PANTHER" id="PTHR47966:SF65">
    <property type="entry name" value="ASPARTIC-TYPE ENDOPEPTIDASE"/>
    <property type="match status" value="1"/>
</dbReference>
<evidence type="ECO:0000256" key="7">
    <source>
        <dbReference type="PIRSR" id="PIRSR601461-2"/>
    </source>
</evidence>
<evidence type="ECO:0000256" key="9">
    <source>
        <dbReference type="SAM" id="SignalP"/>
    </source>
</evidence>
<feature type="signal peptide" evidence="9">
    <location>
        <begin position="1"/>
        <end position="20"/>
    </location>
</feature>
<dbReference type="InterPro" id="IPR001461">
    <property type="entry name" value="Aspartic_peptidase_A1"/>
</dbReference>
<dbReference type="PROSITE" id="PS00141">
    <property type="entry name" value="ASP_PROTEASE"/>
    <property type="match status" value="1"/>
</dbReference>
<dbReference type="EMBL" id="CABFNO020001407">
    <property type="protein sequence ID" value="CAG9986988.1"/>
    <property type="molecule type" value="Genomic_DNA"/>
</dbReference>
<accession>A0A9N9UBM5</accession>
<protein>
    <recommendedName>
        <fullName evidence="10">Peptidase A1 domain-containing protein</fullName>
    </recommendedName>
</protein>
<dbReference type="PANTHER" id="PTHR47966">
    <property type="entry name" value="BETA-SITE APP-CLEAVING ENZYME, ISOFORM A-RELATED"/>
    <property type="match status" value="1"/>
</dbReference>
<comment type="caution">
    <text evidence="11">The sequence shown here is derived from an EMBL/GenBank/DDBJ whole genome shotgun (WGS) entry which is preliminary data.</text>
</comment>
<reference evidence="12" key="1">
    <citation type="submission" date="2019-06" db="EMBL/GenBank/DDBJ databases">
        <authorList>
            <person name="Broberg M."/>
        </authorList>
    </citation>
    <scope>NUCLEOTIDE SEQUENCE [LARGE SCALE GENOMIC DNA]</scope>
</reference>
<dbReference type="Proteomes" id="UP000754883">
    <property type="component" value="Unassembled WGS sequence"/>
</dbReference>
<name>A0A9N9UBM5_9HYPO</name>
<dbReference type="Gene3D" id="2.40.70.10">
    <property type="entry name" value="Acid Proteases"/>
    <property type="match status" value="2"/>
</dbReference>
<comment type="similarity">
    <text evidence="1 8">Belongs to the peptidase A1 family.</text>
</comment>
<keyword evidence="2 8" id="KW-0645">Protease</keyword>
<organism evidence="11 12">
    <name type="scientific">Clonostachys byssicola</name>
    <dbReference type="NCBI Taxonomy" id="160290"/>
    <lineage>
        <taxon>Eukaryota</taxon>
        <taxon>Fungi</taxon>
        <taxon>Dikarya</taxon>
        <taxon>Ascomycota</taxon>
        <taxon>Pezizomycotina</taxon>
        <taxon>Sordariomycetes</taxon>
        <taxon>Hypocreomycetidae</taxon>
        <taxon>Hypocreales</taxon>
        <taxon>Bionectriaceae</taxon>
        <taxon>Clonostachys</taxon>
    </lineage>
</organism>
<evidence type="ECO:0000256" key="6">
    <source>
        <dbReference type="PIRSR" id="PIRSR601461-1"/>
    </source>
</evidence>
<dbReference type="OrthoDB" id="771136at2759"/>
<gene>
    <name evidence="11" type="ORF">CBYS24578_00013631</name>
</gene>
<dbReference type="InterPro" id="IPR033876">
    <property type="entry name" value="SAP-like"/>
</dbReference>
<keyword evidence="12" id="KW-1185">Reference proteome</keyword>
<dbReference type="InterPro" id="IPR033121">
    <property type="entry name" value="PEPTIDASE_A1"/>
</dbReference>
<evidence type="ECO:0000256" key="1">
    <source>
        <dbReference type="ARBA" id="ARBA00007447"/>
    </source>
</evidence>
<dbReference type="AlphaFoldDB" id="A0A9N9UBM5"/>
<feature type="domain" description="Peptidase A1" evidence="10">
    <location>
        <begin position="57"/>
        <end position="394"/>
    </location>
</feature>
<feature type="active site" evidence="6">
    <location>
        <position position="75"/>
    </location>
</feature>
<evidence type="ECO:0000256" key="2">
    <source>
        <dbReference type="ARBA" id="ARBA00022670"/>
    </source>
</evidence>
<keyword evidence="3 9" id="KW-0732">Signal</keyword>
<evidence type="ECO:0000256" key="8">
    <source>
        <dbReference type="RuleBase" id="RU000454"/>
    </source>
</evidence>
<evidence type="ECO:0000313" key="11">
    <source>
        <dbReference type="EMBL" id="CAG9986988.1"/>
    </source>
</evidence>
<keyword evidence="4 8" id="KW-0064">Aspartyl protease</keyword>
<dbReference type="CDD" id="cd05474">
    <property type="entry name" value="SAP_like"/>
    <property type="match status" value="1"/>
</dbReference>
<dbReference type="PROSITE" id="PS51767">
    <property type="entry name" value="PEPTIDASE_A1"/>
    <property type="match status" value="1"/>
</dbReference>
<dbReference type="InterPro" id="IPR001969">
    <property type="entry name" value="Aspartic_peptidase_AS"/>
</dbReference>
<dbReference type="PRINTS" id="PR00792">
    <property type="entry name" value="PEPSIN"/>
</dbReference>
<dbReference type="GO" id="GO:0004190">
    <property type="term" value="F:aspartic-type endopeptidase activity"/>
    <property type="evidence" value="ECO:0007669"/>
    <property type="project" value="UniProtKB-KW"/>
</dbReference>
<keyword evidence="5 8" id="KW-0378">Hydrolase</keyword>
<evidence type="ECO:0000256" key="4">
    <source>
        <dbReference type="ARBA" id="ARBA00022750"/>
    </source>
</evidence>
<proteinExistence type="inferred from homology"/>
<feature type="active site" evidence="6">
    <location>
        <position position="272"/>
    </location>
</feature>
<feature type="disulfide bond" evidence="7">
    <location>
        <begin position="86"/>
        <end position="91"/>
    </location>
</feature>
<sequence length="489" mass="52025">MKKRLGYLGLVPALTLTAMAQVVTWDIEKRATGGSLQRRSKSAFEEIILNEKGRGGYFATVQIGSPGQNMTMQLDTGSSDVWIPHCDATVCKSGLCMLGSFNSSSSKTFYEIGEDEFYVSYIDDKYASGDYFKDRFQIGGNDVQNLTMGLGLKTDITYGLVGVGYATNEASKASKDSPYANLPVAMEQNGLINSIAYSLWLNDLDANTGNILFGGVDMGKFDGPLTKIDVILDEDADKYTEFIVLMSSLTATSPSGTDVLATSESAIEVLLDSGSTLSYLPTELAQAIWKEVGAKYQVSLGMAILPCSHSAHPGHFSFGFAGDGGPTINVTMDELVIDLTNGDPPLLTSGPYAGEYLCAFGIQNYTTGTYVLGDTFLRSAYVVYDLENNQIGLAPTKFNSTETNIVPFPSKGASIPGATAAPVTSTTSPIDSVVDFPMAETTNLKAADGFQDGDSPEESSVLGKANMLPILLPLSISLASAVLLSVRLL</sequence>
<feature type="chain" id="PRO_5040256099" description="Peptidase A1 domain-containing protein" evidence="9">
    <location>
        <begin position="21"/>
        <end position="489"/>
    </location>
</feature>
<evidence type="ECO:0000256" key="5">
    <source>
        <dbReference type="ARBA" id="ARBA00022801"/>
    </source>
</evidence>
<keyword evidence="7" id="KW-1015">Disulfide bond</keyword>
<evidence type="ECO:0000313" key="12">
    <source>
        <dbReference type="Proteomes" id="UP000754883"/>
    </source>
</evidence>